<accession>A0A9N7V4E7</accession>
<evidence type="ECO:0000313" key="2">
    <source>
        <dbReference type="Proteomes" id="UP001153269"/>
    </source>
</evidence>
<comment type="caution">
    <text evidence="1">The sequence shown here is derived from an EMBL/GenBank/DDBJ whole genome shotgun (WGS) entry which is preliminary data.</text>
</comment>
<proteinExistence type="predicted"/>
<keyword evidence="2" id="KW-1185">Reference proteome</keyword>
<dbReference type="AlphaFoldDB" id="A0A9N7V4E7"/>
<dbReference type="Proteomes" id="UP001153269">
    <property type="component" value="Unassembled WGS sequence"/>
</dbReference>
<name>A0A9N7V4E7_PLEPL</name>
<gene>
    <name evidence="1" type="ORF">PLEPLA_LOCUS30326</name>
</gene>
<dbReference type="EMBL" id="CADEAL010002891">
    <property type="protein sequence ID" value="CAB1442648.1"/>
    <property type="molecule type" value="Genomic_DNA"/>
</dbReference>
<organism evidence="1 2">
    <name type="scientific">Pleuronectes platessa</name>
    <name type="common">European plaice</name>
    <dbReference type="NCBI Taxonomy" id="8262"/>
    <lineage>
        <taxon>Eukaryota</taxon>
        <taxon>Metazoa</taxon>
        <taxon>Chordata</taxon>
        <taxon>Craniata</taxon>
        <taxon>Vertebrata</taxon>
        <taxon>Euteleostomi</taxon>
        <taxon>Actinopterygii</taxon>
        <taxon>Neopterygii</taxon>
        <taxon>Teleostei</taxon>
        <taxon>Neoteleostei</taxon>
        <taxon>Acanthomorphata</taxon>
        <taxon>Carangaria</taxon>
        <taxon>Pleuronectiformes</taxon>
        <taxon>Pleuronectoidei</taxon>
        <taxon>Pleuronectidae</taxon>
        <taxon>Pleuronectes</taxon>
    </lineage>
</organism>
<sequence length="188" mass="19105">MLLSSAAPSTSSPRGVRTMYIRGSPGASPVGWTGFRRGLQETTQGPKSSQWKSCRGPALPPLTHILCGRKAVGGSAAANGGNRRGPSFSHSLSPSLCPSLSPLGDATVTGDDAEPGRCGVAAGEEGRGGGVSYIINEQSRYTASKLGPLVVPEGGGVCVGGGHVVPFKHSICAEISPRPLIDDVAMII</sequence>
<protein>
    <submittedName>
        <fullName evidence="1">Uncharacterized protein</fullName>
    </submittedName>
</protein>
<evidence type="ECO:0000313" key="1">
    <source>
        <dbReference type="EMBL" id="CAB1442648.1"/>
    </source>
</evidence>
<reference evidence="1" key="1">
    <citation type="submission" date="2020-03" db="EMBL/GenBank/DDBJ databases">
        <authorList>
            <person name="Weist P."/>
        </authorList>
    </citation>
    <scope>NUCLEOTIDE SEQUENCE</scope>
</reference>